<feature type="region of interest" description="Disordered" evidence="1">
    <location>
        <begin position="1"/>
        <end position="69"/>
    </location>
</feature>
<proteinExistence type="predicted"/>
<evidence type="ECO:0000256" key="1">
    <source>
        <dbReference type="SAM" id="MobiDB-lite"/>
    </source>
</evidence>
<accession>A0AAT9HL18</accession>
<dbReference type="EMBL" id="AP035768">
    <property type="protein sequence ID" value="BFO18117.1"/>
    <property type="molecule type" value="Genomic_DNA"/>
</dbReference>
<reference evidence="2" key="1">
    <citation type="submission" date="2024-06" db="EMBL/GenBank/DDBJ databases">
        <authorList>
            <consortium name="consrtm"/>
            <person name="Uemura M."/>
            <person name="Terahara T."/>
        </authorList>
    </citation>
    <scope>NUCLEOTIDE SEQUENCE</scope>
    <source>
        <strain evidence="2">KM77-8</strain>
    </source>
</reference>
<sequence>MVASGQYRHLDGTDSARLQDLPPNQDNDPAGHHRPTVCLTTSAGPLPVPSPHMDQNPSREKGPRKRTGSELVIEPLSLLLRAAAVTRCQRNLISAMW</sequence>
<evidence type="ECO:0000313" key="2">
    <source>
        <dbReference type="EMBL" id="BFO18117.1"/>
    </source>
</evidence>
<evidence type="ECO:0008006" key="3">
    <source>
        <dbReference type="Google" id="ProtNLM"/>
    </source>
</evidence>
<reference evidence="2" key="2">
    <citation type="submission" date="2024-07" db="EMBL/GenBank/DDBJ databases">
        <title>Streptomyces haneummycinica sp. nov., a new antibiotic-producing actinobacterium isolated from marine sediment.</title>
        <authorList>
            <person name="Uemura M."/>
            <person name="Hamada M."/>
            <person name="Hirano S."/>
            <person name="Kobayashi K."/>
            <person name="Ohshiro T."/>
            <person name="Kobayashi T."/>
            <person name="Terahara T."/>
        </authorList>
    </citation>
    <scope>NUCLEOTIDE SEQUENCE</scope>
    <source>
        <strain evidence="2">KM77-8</strain>
    </source>
</reference>
<protein>
    <recommendedName>
        <fullName evidence="3">Transposase</fullName>
    </recommendedName>
</protein>
<name>A0AAT9HL18_9ACTN</name>
<organism evidence="2">
    <name type="scientific">Streptomyces haneummycinicus</name>
    <dbReference type="NCBI Taxonomy" id="3074435"/>
    <lineage>
        <taxon>Bacteria</taxon>
        <taxon>Bacillati</taxon>
        <taxon>Actinomycetota</taxon>
        <taxon>Actinomycetes</taxon>
        <taxon>Kitasatosporales</taxon>
        <taxon>Streptomycetaceae</taxon>
        <taxon>Streptomyces</taxon>
    </lineage>
</organism>
<dbReference type="AlphaFoldDB" id="A0AAT9HL18"/>
<gene>
    <name evidence="2" type="ORF">SHKM778_45050</name>
</gene>